<gene>
    <name evidence="2" type="ORF">ET471_07370</name>
</gene>
<dbReference type="Proteomes" id="UP000292118">
    <property type="component" value="Chromosome"/>
</dbReference>
<dbReference type="Pfam" id="PF06283">
    <property type="entry name" value="ThuA"/>
    <property type="match status" value="1"/>
</dbReference>
<organism evidence="2 3">
    <name type="scientific">Xylanimonas protaetiae</name>
    <dbReference type="NCBI Taxonomy" id="2509457"/>
    <lineage>
        <taxon>Bacteria</taxon>
        <taxon>Bacillati</taxon>
        <taxon>Actinomycetota</taxon>
        <taxon>Actinomycetes</taxon>
        <taxon>Micrococcales</taxon>
        <taxon>Promicromonosporaceae</taxon>
        <taxon>Xylanimonas</taxon>
    </lineage>
</organism>
<dbReference type="AlphaFoldDB" id="A0A4P6F3Q5"/>
<proteinExistence type="predicted"/>
<accession>A0A4P6F3Q5</accession>
<dbReference type="KEGG" id="xya:ET471_07370"/>
<reference evidence="2 3" key="1">
    <citation type="submission" date="2019-01" db="EMBL/GenBank/DDBJ databases">
        <title>Genome sequencing of strain FW10M-9.</title>
        <authorList>
            <person name="Heo J."/>
            <person name="Kim S.-J."/>
            <person name="Kim J.-S."/>
            <person name="Hong S.-B."/>
            <person name="Kwon S.-W."/>
        </authorList>
    </citation>
    <scope>NUCLEOTIDE SEQUENCE [LARGE SCALE GENOMIC DNA]</scope>
    <source>
        <strain evidence="2 3">FW10M-9</strain>
    </source>
</reference>
<protein>
    <submittedName>
        <fullName evidence="2">ThuA domain-containing protein</fullName>
    </submittedName>
</protein>
<dbReference type="Gene3D" id="3.40.50.880">
    <property type="match status" value="1"/>
</dbReference>
<dbReference type="SUPFAM" id="SSF52317">
    <property type="entry name" value="Class I glutamine amidotransferase-like"/>
    <property type="match status" value="1"/>
</dbReference>
<dbReference type="OrthoDB" id="3350268at2"/>
<sequence length="229" mass="24570">MSERTRVVILTGRGRHEDSWHDHAATSHELANVMAALGDVDVMVRSAFLGVLVDLDDVDLLVLNIGGPMPGYVEAAIDGAEEDWAGTYDTVEAWARAGGRILAVHQTALALPGEERFEELLGGRWVEGVSGHPEIGPMRLTLATGVHPLTAGLGAVSAFDERYCNLRVAPGSQVLGWVHDDDGEPHPALWVTEAHGGRTVYSALGHDARSYESPSHQELLACAALWLLS</sequence>
<evidence type="ECO:0000259" key="1">
    <source>
        <dbReference type="Pfam" id="PF06283"/>
    </source>
</evidence>
<dbReference type="InterPro" id="IPR029062">
    <property type="entry name" value="Class_I_gatase-like"/>
</dbReference>
<dbReference type="EMBL" id="CP035493">
    <property type="protein sequence ID" value="QAY69875.1"/>
    <property type="molecule type" value="Genomic_DNA"/>
</dbReference>
<dbReference type="InterPro" id="IPR029010">
    <property type="entry name" value="ThuA-like"/>
</dbReference>
<dbReference type="RefSeq" id="WP_129187316.1">
    <property type="nucleotide sequence ID" value="NZ_CP035493.1"/>
</dbReference>
<name>A0A4P6F3Q5_9MICO</name>
<evidence type="ECO:0000313" key="3">
    <source>
        <dbReference type="Proteomes" id="UP000292118"/>
    </source>
</evidence>
<feature type="domain" description="ThuA-like" evidence="1">
    <location>
        <begin position="7"/>
        <end position="226"/>
    </location>
</feature>
<keyword evidence="3" id="KW-1185">Reference proteome</keyword>
<evidence type="ECO:0000313" key="2">
    <source>
        <dbReference type="EMBL" id="QAY69875.1"/>
    </source>
</evidence>